<evidence type="ECO:0000313" key="6">
    <source>
        <dbReference type="Proteomes" id="UP000280346"/>
    </source>
</evidence>
<name>A0A3S0XJB1_9PROT</name>
<dbReference type="RefSeq" id="WP_127003508.1">
    <property type="nucleotide sequence ID" value="NZ_JBNPXW010000004.1"/>
</dbReference>
<feature type="domain" description="GGDEF" evidence="4">
    <location>
        <begin position="156"/>
        <end position="289"/>
    </location>
</feature>
<dbReference type="NCBIfam" id="NF007380">
    <property type="entry name" value="PRK09894.1"/>
    <property type="match status" value="1"/>
</dbReference>
<dbReference type="CDD" id="cd01949">
    <property type="entry name" value="GGDEF"/>
    <property type="match status" value="1"/>
</dbReference>
<dbReference type="Pfam" id="PF00990">
    <property type="entry name" value="GGDEF"/>
    <property type="match status" value="1"/>
</dbReference>
<dbReference type="InterPro" id="IPR050469">
    <property type="entry name" value="Diguanylate_Cyclase"/>
</dbReference>
<dbReference type="EMBL" id="RZIJ01000028">
    <property type="protein sequence ID" value="RUQ65079.1"/>
    <property type="molecule type" value="Genomic_DNA"/>
</dbReference>
<keyword evidence="6" id="KW-1185">Reference proteome</keyword>
<dbReference type="OrthoDB" id="9812260at2"/>
<evidence type="ECO:0000256" key="2">
    <source>
        <dbReference type="ARBA" id="ARBA00034247"/>
    </source>
</evidence>
<dbReference type="Proteomes" id="UP000280346">
    <property type="component" value="Unassembled WGS sequence"/>
</dbReference>
<comment type="catalytic activity">
    <reaction evidence="2">
        <text>2 GTP = 3',3'-c-di-GMP + 2 diphosphate</text>
        <dbReference type="Rhea" id="RHEA:24898"/>
        <dbReference type="ChEBI" id="CHEBI:33019"/>
        <dbReference type="ChEBI" id="CHEBI:37565"/>
        <dbReference type="ChEBI" id="CHEBI:58805"/>
        <dbReference type="EC" id="2.7.7.65"/>
    </reaction>
</comment>
<dbReference type="Gene3D" id="3.30.70.270">
    <property type="match status" value="1"/>
</dbReference>
<proteinExistence type="predicted"/>
<keyword evidence="5" id="KW-0808">Transferase</keyword>
<feature type="region of interest" description="Disordered" evidence="3">
    <location>
        <begin position="288"/>
        <end position="310"/>
    </location>
</feature>
<dbReference type="SMART" id="SM00267">
    <property type="entry name" value="GGDEF"/>
    <property type="match status" value="1"/>
</dbReference>
<keyword evidence="5" id="KW-0548">Nucleotidyltransferase</keyword>
<dbReference type="InterPro" id="IPR000160">
    <property type="entry name" value="GGDEF_dom"/>
</dbReference>
<sequence length="310" mass="34055">MSETTSSTLPAVDMLGVVLDEHLRWIGQWHRAAFFRDGQGGERASAPASFAAWCGAASRDDLVHQPAVQKLASLHEQMHRQARLVLLKASGGDTPSEAEYESVIARFEEFTLHLRRLERAFGAAASGLDPLTGLRTRRGMLEALEREHNRYSRTGQTFCLALADIDKFKGINDTYGHDIGDRVLAATAAVISRGVRSFDEAFRMGGEEFLVCLKETDMAEGFAVIERLRIDLMESPVPLPDGRLVPVTASFGLVEVRAGLSIDELIVCADRALYQAKHSGRNRVIRHGVDRPVPLPTDSAGVKPSRPQRA</sequence>
<comment type="caution">
    <text evidence="5">The sequence shown here is derived from an EMBL/GenBank/DDBJ whole genome shotgun (WGS) entry which is preliminary data.</text>
</comment>
<dbReference type="Gene3D" id="1.20.120.30">
    <property type="entry name" value="Aspartate receptor, ligand-binding domain"/>
    <property type="match status" value="1"/>
</dbReference>
<dbReference type="PANTHER" id="PTHR45138:SF9">
    <property type="entry name" value="DIGUANYLATE CYCLASE DGCM-RELATED"/>
    <property type="match status" value="1"/>
</dbReference>
<organism evidence="5 6">
    <name type="scientific">Azospirillum doebereinerae</name>
    <dbReference type="NCBI Taxonomy" id="92933"/>
    <lineage>
        <taxon>Bacteria</taxon>
        <taxon>Pseudomonadati</taxon>
        <taxon>Pseudomonadota</taxon>
        <taxon>Alphaproteobacteria</taxon>
        <taxon>Rhodospirillales</taxon>
        <taxon>Azospirillaceae</taxon>
        <taxon>Azospirillum</taxon>
    </lineage>
</organism>
<gene>
    <name evidence="5" type="ORF">EJ913_26225</name>
</gene>
<evidence type="ECO:0000313" key="5">
    <source>
        <dbReference type="EMBL" id="RUQ65079.1"/>
    </source>
</evidence>
<protein>
    <recommendedName>
        <fullName evidence="1">diguanylate cyclase</fullName>
        <ecNumber evidence="1">2.7.7.65</ecNumber>
    </recommendedName>
</protein>
<dbReference type="PROSITE" id="PS50887">
    <property type="entry name" value="GGDEF"/>
    <property type="match status" value="1"/>
</dbReference>
<dbReference type="FunFam" id="3.30.70.270:FF:000001">
    <property type="entry name" value="Diguanylate cyclase domain protein"/>
    <property type="match status" value="1"/>
</dbReference>
<reference evidence="5 6" key="1">
    <citation type="submission" date="2018-12" db="EMBL/GenBank/DDBJ databases">
        <authorList>
            <person name="Yang Y."/>
        </authorList>
    </citation>
    <scope>NUCLEOTIDE SEQUENCE [LARGE SCALE GENOMIC DNA]</scope>
    <source>
        <strain evidence="5 6">GSF71</strain>
    </source>
</reference>
<evidence type="ECO:0000256" key="1">
    <source>
        <dbReference type="ARBA" id="ARBA00012528"/>
    </source>
</evidence>
<dbReference type="AlphaFoldDB" id="A0A3S0XJB1"/>
<evidence type="ECO:0000256" key="3">
    <source>
        <dbReference type="SAM" id="MobiDB-lite"/>
    </source>
</evidence>
<dbReference type="NCBIfam" id="TIGR00254">
    <property type="entry name" value="GGDEF"/>
    <property type="match status" value="1"/>
</dbReference>
<dbReference type="InterPro" id="IPR029787">
    <property type="entry name" value="Nucleotide_cyclase"/>
</dbReference>
<dbReference type="InterPro" id="IPR043128">
    <property type="entry name" value="Rev_trsase/Diguanyl_cyclase"/>
</dbReference>
<dbReference type="EC" id="2.7.7.65" evidence="1"/>
<dbReference type="GO" id="GO:0052621">
    <property type="term" value="F:diguanylate cyclase activity"/>
    <property type="evidence" value="ECO:0007669"/>
    <property type="project" value="UniProtKB-EC"/>
</dbReference>
<evidence type="ECO:0000259" key="4">
    <source>
        <dbReference type="PROSITE" id="PS50887"/>
    </source>
</evidence>
<accession>A0A3S0XJB1</accession>
<dbReference type="SUPFAM" id="SSF55073">
    <property type="entry name" value="Nucleotide cyclase"/>
    <property type="match status" value="1"/>
</dbReference>
<dbReference type="PANTHER" id="PTHR45138">
    <property type="entry name" value="REGULATORY COMPONENTS OF SENSORY TRANSDUCTION SYSTEM"/>
    <property type="match status" value="1"/>
</dbReference>